<protein>
    <submittedName>
        <fullName evidence="1">Uncharacterized protein</fullName>
    </submittedName>
</protein>
<evidence type="ECO:0000313" key="1">
    <source>
        <dbReference type="EMBL" id="VEL40570.1"/>
    </source>
</evidence>
<gene>
    <name evidence="1" type="ORF">PXEA_LOCUS34010</name>
</gene>
<organism evidence="1 2">
    <name type="scientific">Protopolystoma xenopodis</name>
    <dbReference type="NCBI Taxonomy" id="117903"/>
    <lineage>
        <taxon>Eukaryota</taxon>
        <taxon>Metazoa</taxon>
        <taxon>Spiralia</taxon>
        <taxon>Lophotrochozoa</taxon>
        <taxon>Platyhelminthes</taxon>
        <taxon>Monogenea</taxon>
        <taxon>Polyopisthocotylea</taxon>
        <taxon>Polystomatidea</taxon>
        <taxon>Polystomatidae</taxon>
        <taxon>Protopolystoma</taxon>
    </lineage>
</organism>
<dbReference type="EMBL" id="CAAALY010265456">
    <property type="protein sequence ID" value="VEL40570.1"/>
    <property type="molecule type" value="Genomic_DNA"/>
</dbReference>
<name>A0A3S5C7K1_9PLAT</name>
<keyword evidence="2" id="KW-1185">Reference proteome</keyword>
<dbReference type="Proteomes" id="UP000784294">
    <property type="component" value="Unassembled WGS sequence"/>
</dbReference>
<sequence>MYKKPITKILAFSSSVFVIVSEDSSDAGESAMTPTQHYTSEMGIGKIPHFEQTLEDALKVDTVTCHQRAEHSRVPENNL</sequence>
<comment type="caution">
    <text evidence="1">The sequence shown here is derived from an EMBL/GenBank/DDBJ whole genome shotgun (WGS) entry which is preliminary data.</text>
</comment>
<accession>A0A3S5C7K1</accession>
<evidence type="ECO:0000313" key="2">
    <source>
        <dbReference type="Proteomes" id="UP000784294"/>
    </source>
</evidence>
<reference evidence="1" key="1">
    <citation type="submission" date="2018-11" db="EMBL/GenBank/DDBJ databases">
        <authorList>
            <consortium name="Pathogen Informatics"/>
        </authorList>
    </citation>
    <scope>NUCLEOTIDE SEQUENCE</scope>
</reference>
<proteinExistence type="predicted"/>
<dbReference type="AlphaFoldDB" id="A0A3S5C7K1"/>